<dbReference type="EMBL" id="JAQQLE010000003">
    <property type="protein sequence ID" value="MDC7713544.1"/>
    <property type="molecule type" value="Genomic_DNA"/>
</dbReference>
<accession>A0ABT5ILU8</accession>
<name>A0ABT5ILU8_9NEIS</name>
<dbReference type="SMART" id="SM00528">
    <property type="entry name" value="HNS"/>
    <property type="match status" value="1"/>
</dbReference>
<comment type="caution">
    <text evidence="6">The sequence shown here is derived from an EMBL/GenBank/DDBJ whole genome shotgun (WGS) entry which is preliminary data.</text>
</comment>
<evidence type="ECO:0000313" key="7">
    <source>
        <dbReference type="Proteomes" id="UP001222030"/>
    </source>
</evidence>
<dbReference type="Pfam" id="PF00816">
    <property type="entry name" value="Histone_HNS"/>
    <property type="match status" value="1"/>
</dbReference>
<protein>
    <submittedName>
        <fullName evidence="6">H-NS histone family protein</fullName>
    </submittedName>
</protein>
<sequence>MDLSTLDFAELLQLKNDVDVEVRRREVEEKAKAKKQILEIAKAYGFSVEDVLGGKTVPTASGRKPVEVKYRHPNDESLTWTGRGRKPLWVVALLDSGIELDSLRV</sequence>
<dbReference type="RefSeq" id="WP_272771192.1">
    <property type="nucleotide sequence ID" value="NZ_JAQQLE010000003.1"/>
</dbReference>
<keyword evidence="4" id="KW-0238">DNA-binding</keyword>
<evidence type="ECO:0000256" key="3">
    <source>
        <dbReference type="ARBA" id="ARBA00022490"/>
    </source>
</evidence>
<evidence type="ECO:0000256" key="2">
    <source>
        <dbReference type="ARBA" id="ARBA00010610"/>
    </source>
</evidence>
<dbReference type="InterPro" id="IPR037150">
    <property type="entry name" value="H-NS_C_dom_sf"/>
</dbReference>
<evidence type="ECO:0000313" key="6">
    <source>
        <dbReference type="EMBL" id="MDC7713544.1"/>
    </source>
</evidence>
<proteinExistence type="inferred from homology"/>
<dbReference type="SUPFAM" id="SSF81273">
    <property type="entry name" value="H-NS histone-like proteins"/>
    <property type="match status" value="1"/>
</dbReference>
<gene>
    <name evidence="6" type="ORF">PQU96_05235</name>
</gene>
<dbReference type="PANTHER" id="PTHR38097:SF2">
    <property type="entry name" value="DNA-BINDING PROTEIN STPA"/>
    <property type="match status" value="1"/>
</dbReference>
<keyword evidence="3" id="KW-0963">Cytoplasm</keyword>
<dbReference type="PANTHER" id="PTHR38097">
    <property type="match status" value="1"/>
</dbReference>
<evidence type="ECO:0000259" key="5">
    <source>
        <dbReference type="SMART" id="SM00528"/>
    </source>
</evidence>
<feature type="domain" description="DNA-binding protein H-NS-like C-terminal" evidence="5">
    <location>
        <begin position="60"/>
        <end position="105"/>
    </location>
</feature>
<organism evidence="6 7">
    <name type="scientific">Vogesella margarita</name>
    <dbReference type="NCBI Taxonomy" id="2984199"/>
    <lineage>
        <taxon>Bacteria</taxon>
        <taxon>Pseudomonadati</taxon>
        <taxon>Pseudomonadota</taxon>
        <taxon>Betaproteobacteria</taxon>
        <taxon>Neisseriales</taxon>
        <taxon>Chromobacteriaceae</taxon>
        <taxon>Vogesella</taxon>
    </lineage>
</organism>
<reference evidence="6 7" key="1">
    <citation type="submission" date="2023-01" db="EMBL/GenBank/DDBJ databases">
        <title>Novel species of the genus Vogesella isolated from rivers.</title>
        <authorList>
            <person name="Lu H."/>
        </authorList>
    </citation>
    <scope>NUCLEOTIDE SEQUENCE [LARGE SCALE GENOMIC DNA]</scope>
    <source>
        <strain evidence="6 7">LYT5W</strain>
    </source>
</reference>
<comment type="subcellular location">
    <subcellularLocation>
        <location evidence="1">Cytoplasm</location>
        <location evidence="1">Nucleoid</location>
    </subcellularLocation>
</comment>
<evidence type="ECO:0000256" key="1">
    <source>
        <dbReference type="ARBA" id="ARBA00004453"/>
    </source>
</evidence>
<dbReference type="Gene3D" id="4.10.430.10">
    <property type="entry name" value="Histone-like protein H-NS, C-terminal domain"/>
    <property type="match status" value="1"/>
</dbReference>
<dbReference type="Proteomes" id="UP001222030">
    <property type="component" value="Unassembled WGS sequence"/>
</dbReference>
<comment type="similarity">
    <text evidence="2">Belongs to the histone-like protein H-NS family.</text>
</comment>
<keyword evidence="7" id="KW-1185">Reference proteome</keyword>
<evidence type="ECO:0000256" key="4">
    <source>
        <dbReference type="ARBA" id="ARBA00023125"/>
    </source>
</evidence>
<dbReference type="InterPro" id="IPR027444">
    <property type="entry name" value="H-NS_C_dom"/>
</dbReference>